<dbReference type="EMBL" id="NBZD01000001">
    <property type="protein sequence ID" value="PNH19928.1"/>
    <property type="molecule type" value="Genomic_DNA"/>
</dbReference>
<dbReference type="SUPFAM" id="SSF52980">
    <property type="entry name" value="Restriction endonuclease-like"/>
    <property type="match status" value="1"/>
</dbReference>
<comment type="similarity">
    <text evidence="1">Belongs to the UPF0102 family.</text>
</comment>
<dbReference type="Gene3D" id="3.40.1350.10">
    <property type="match status" value="1"/>
</dbReference>
<comment type="caution">
    <text evidence="2">The sequence shown here is derived from an EMBL/GenBank/DDBJ whole genome shotgun (WGS) entry which is preliminary data.</text>
</comment>
<reference evidence="3" key="1">
    <citation type="submission" date="2017-04" db="EMBL/GenBank/DDBJ databases">
        <authorList>
            <person name="Bumgarner R.E."/>
            <person name="Fredricks D.N."/>
            <person name="Srinivasan S."/>
        </authorList>
    </citation>
    <scope>NUCLEOTIDE SEQUENCE [LARGE SCALE GENOMIC DNA]</scope>
    <source>
        <strain evidence="3">KA00405</strain>
    </source>
</reference>
<dbReference type="InterPro" id="IPR011335">
    <property type="entry name" value="Restrct_endonuc-II-like"/>
</dbReference>
<accession>A0A2J8B588</accession>
<proteinExistence type="inferred from homology"/>
<dbReference type="InterPro" id="IPR003509">
    <property type="entry name" value="UPF0102_YraN-like"/>
</dbReference>
<evidence type="ECO:0000313" key="3">
    <source>
        <dbReference type="Proteomes" id="UP000236394"/>
    </source>
</evidence>
<evidence type="ECO:0000256" key="1">
    <source>
        <dbReference type="ARBA" id="ARBA00006738"/>
    </source>
</evidence>
<evidence type="ECO:0000313" key="2">
    <source>
        <dbReference type="EMBL" id="PNH19928.1"/>
    </source>
</evidence>
<dbReference type="GO" id="GO:0003676">
    <property type="term" value="F:nucleic acid binding"/>
    <property type="evidence" value="ECO:0007669"/>
    <property type="project" value="InterPro"/>
</dbReference>
<protein>
    <submittedName>
        <fullName evidence="2">Uncharacterized protein</fullName>
    </submittedName>
</protein>
<dbReference type="Proteomes" id="UP000236394">
    <property type="component" value="Unassembled WGS sequence"/>
</dbReference>
<sequence length="172" mass="19692">MVRLVQEYNTDFALYPMFRLNISTSLMACYYNWWLVGNCPIKWWDKHVLGTMGERIIAKWLGHCGFVLLDHNLRLAHGEIDLGVKRNELYSAVEVRTRLNSRSSFSDDCSKLFPPLKLSRCLTAGKLWASRYNSELHSLLAVACIVEPENAFRAAIAITAFDWLNGEHAVLN</sequence>
<gene>
    <name evidence="2" type="ORF">B7R76_03395</name>
</gene>
<dbReference type="InterPro" id="IPR011856">
    <property type="entry name" value="tRNA_endonuc-like_dom_sf"/>
</dbReference>
<dbReference type="AlphaFoldDB" id="A0A2J8B588"/>
<organism evidence="2 3">
    <name type="scientific">Mageeibacillus indolicus</name>
    <dbReference type="NCBI Taxonomy" id="884684"/>
    <lineage>
        <taxon>Bacteria</taxon>
        <taxon>Bacillati</taxon>
        <taxon>Bacillota</taxon>
        <taxon>Clostridia</taxon>
        <taxon>Eubacteriales</taxon>
        <taxon>Oscillospiraceae</taxon>
        <taxon>Mageeibacillus</taxon>
    </lineage>
</organism>
<dbReference type="Pfam" id="PF02021">
    <property type="entry name" value="UPF0102"/>
    <property type="match status" value="1"/>
</dbReference>
<name>A0A2J8B588_9FIRM</name>